<dbReference type="EMBL" id="CP122537">
    <property type="protein sequence ID" value="WGH77484.1"/>
    <property type="molecule type" value="Genomic_DNA"/>
</dbReference>
<proteinExistence type="predicted"/>
<accession>A0ABY8L7Y6</accession>
<evidence type="ECO:0008006" key="4">
    <source>
        <dbReference type="Google" id="ProtNLM"/>
    </source>
</evidence>
<keyword evidence="3" id="KW-1185">Reference proteome</keyword>
<reference evidence="2 3" key="1">
    <citation type="submission" date="2023-04" db="EMBL/GenBank/DDBJ databases">
        <title>Jannaschia ovalis sp. nov., a marine bacterium isolated from sea tidal flat.</title>
        <authorList>
            <person name="Kwon D.Y."/>
            <person name="Kim J.-J."/>
        </authorList>
    </citation>
    <scope>NUCLEOTIDE SEQUENCE [LARGE SCALE GENOMIC DNA]</scope>
    <source>
        <strain evidence="2 3">GRR-S6-38</strain>
    </source>
</reference>
<dbReference type="RefSeq" id="WP_279964059.1">
    <property type="nucleotide sequence ID" value="NZ_CP122537.1"/>
</dbReference>
<protein>
    <recommendedName>
        <fullName evidence="4">Porin</fullName>
    </recommendedName>
</protein>
<evidence type="ECO:0000313" key="3">
    <source>
        <dbReference type="Proteomes" id="UP001243420"/>
    </source>
</evidence>
<gene>
    <name evidence="2" type="ORF">P8627_10565</name>
</gene>
<sequence length="315" mass="33178">MPKTLLPALVAALLVPLVSPAWAQSGPAVESPNAKLSFGFSAAEEDAAGEGGFALGSVAVPLGHSFGAQVDLLVDDQENATDRFGASTGVALHLFARDPSRYLLGVYAHAIETDSIFGDIDATRYGIEGEYYLGDFTFSGFLGRDDLSGAGIDADFEAIELSAARYLGTMTEISFAGTRAFDNTDAAVGVEHMLGAGAGNMSLFGELGFGDSGTRLTAGVSVYLGSRGMSLRDIHRRNDPPTRMQAPGLIPFLESACAQPEISSLAIGQGGSDEVLGVRELDGQIMRKPQPTRREAGCGRREALLWLPEPDFEAR</sequence>
<feature type="signal peptide" evidence="1">
    <location>
        <begin position="1"/>
        <end position="23"/>
    </location>
</feature>
<organism evidence="2 3">
    <name type="scientific">Jannaschia ovalis</name>
    <dbReference type="NCBI Taxonomy" id="3038773"/>
    <lineage>
        <taxon>Bacteria</taxon>
        <taxon>Pseudomonadati</taxon>
        <taxon>Pseudomonadota</taxon>
        <taxon>Alphaproteobacteria</taxon>
        <taxon>Rhodobacterales</taxon>
        <taxon>Roseobacteraceae</taxon>
        <taxon>Jannaschia</taxon>
    </lineage>
</organism>
<evidence type="ECO:0000313" key="2">
    <source>
        <dbReference type="EMBL" id="WGH77484.1"/>
    </source>
</evidence>
<keyword evidence="1" id="KW-0732">Signal</keyword>
<evidence type="ECO:0000256" key="1">
    <source>
        <dbReference type="SAM" id="SignalP"/>
    </source>
</evidence>
<name>A0ABY8L7Y6_9RHOB</name>
<feature type="chain" id="PRO_5046998731" description="Porin" evidence="1">
    <location>
        <begin position="24"/>
        <end position="315"/>
    </location>
</feature>
<dbReference type="Proteomes" id="UP001243420">
    <property type="component" value="Chromosome"/>
</dbReference>